<dbReference type="Proteomes" id="UP000824219">
    <property type="component" value="Linkage Group LG02"/>
</dbReference>
<proteinExistence type="predicted"/>
<evidence type="ECO:0000313" key="2">
    <source>
        <dbReference type="EMBL" id="KAG7334982.1"/>
    </source>
</evidence>
<dbReference type="AlphaFoldDB" id="A0A9D3P9P3"/>
<comment type="caution">
    <text evidence="2">The sequence shown here is derived from an EMBL/GenBank/DDBJ whole genome shotgun (WGS) entry which is preliminary data.</text>
</comment>
<feature type="region of interest" description="Disordered" evidence="1">
    <location>
        <begin position="76"/>
        <end position="98"/>
    </location>
</feature>
<organism evidence="2 3">
    <name type="scientific">Hemibagrus wyckioides</name>
    <dbReference type="NCBI Taxonomy" id="337641"/>
    <lineage>
        <taxon>Eukaryota</taxon>
        <taxon>Metazoa</taxon>
        <taxon>Chordata</taxon>
        <taxon>Craniata</taxon>
        <taxon>Vertebrata</taxon>
        <taxon>Euteleostomi</taxon>
        <taxon>Actinopterygii</taxon>
        <taxon>Neopterygii</taxon>
        <taxon>Teleostei</taxon>
        <taxon>Ostariophysi</taxon>
        <taxon>Siluriformes</taxon>
        <taxon>Bagridae</taxon>
        <taxon>Hemibagrus</taxon>
    </lineage>
</organism>
<sequence>MSKFQVGHNLNLPVKETLPDPKCGLSQNEDDQGRLLHHEFQANQSVRFRDALATCLTQCLDATCKVFGCCRRSCSDHDVPLSEEETEPEPWILNKDEK</sequence>
<accession>A0A9D3P9P3</accession>
<evidence type="ECO:0000313" key="3">
    <source>
        <dbReference type="Proteomes" id="UP000824219"/>
    </source>
</evidence>
<reference evidence="2 3" key="1">
    <citation type="submission" date="2021-06" db="EMBL/GenBank/DDBJ databases">
        <title>Chromosome-level genome assembly of the red-tail catfish (Hemibagrus wyckioides).</title>
        <authorList>
            <person name="Shao F."/>
        </authorList>
    </citation>
    <scope>NUCLEOTIDE SEQUENCE [LARGE SCALE GENOMIC DNA]</scope>
    <source>
        <strain evidence="2">EC202008001</strain>
        <tissue evidence="2">Blood</tissue>
    </source>
</reference>
<evidence type="ECO:0000256" key="1">
    <source>
        <dbReference type="SAM" id="MobiDB-lite"/>
    </source>
</evidence>
<name>A0A9D3P9P3_9TELE</name>
<gene>
    <name evidence="2" type="ORF">KOW79_001578</name>
</gene>
<dbReference type="EMBL" id="JAHKSW010000002">
    <property type="protein sequence ID" value="KAG7334982.1"/>
    <property type="molecule type" value="Genomic_DNA"/>
</dbReference>
<keyword evidence="3" id="KW-1185">Reference proteome</keyword>
<protein>
    <submittedName>
        <fullName evidence="2">Uncharacterized protein</fullName>
    </submittedName>
</protein>